<dbReference type="Proteomes" id="UP000516349">
    <property type="component" value="Chromosome"/>
</dbReference>
<evidence type="ECO:0000313" key="9">
    <source>
        <dbReference type="EMBL" id="QNT78483.1"/>
    </source>
</evidence>
<keyword evidence="1 6" id="KW-0645">Protease</keyword>
<accession>A0A7H1NRS3</accession>
<dbReference type="NCBIfam" id="TIGR02290">
    <property type="entry name" value="M3_fam_3"/>
    <property type="match status" value="1"/>
</dbReference>
<dbReference type="InterPro" id="IPR011977">
    <property type="entry name" value="Pept_M3B_clade3"/>
</dbReference>
<name>A0A7H1NRS3_9PROT</name>
<evidence type="ECO:0000256" key="4">
    <source>
        <dbReference type="ARBA" id="ARBA00022833"/>
    </source>
</evidence>
<dbReference type="RefSeq" id="WP_238996770.1">
    <property type="nucleotide sequence ID" value="NZ_CP060244.1"/>
</dbReference>
<evidence type="ECO:0000259" key="7">
    <source>
        <dbReference type="Pfam" id="PF01432"/>
    </source>
</evidence>
<dbReference type="Pfam" id="PF01432">
    <property type="entry name" value="Peptidase_M3"/>
    <property type="match status" value="1"/>
</dbReference>
<dbReference type="Pfam" id="PF08439">
    <property type="entry name" value="Peptidase_M3_N"/>
    <property type="match status" value="1"/>
</dbReference>
<dbReference type="GO" id="GO:0006518">
    <property type="term" value="P:peptide metabolic process"/>
    <property type="evidence" value="ECO:0007669"/>
    <property type="project" value="TreeGrafter"/>
</dbReference>
<comment type="cofactor">
    <cofactor evidence="6">
        <name>Zn(2+)</name>
        <dbReference type="ChEBI" id="CHEBI:29105"/>
    </cofactor>
    <text evidence="6">Binds 1 zinc ion.</text>
</comment>
<gene>
    <name evidence="9" type="primary">pepF1</name>
    <name evidence="9" type="ORF">JGUZn3_12570</name>
</gene>
<organism evidence="9 10">
    <name type="scientific">Entomobacter blattae</name>
    <dbReference type="NCBI Taxonomy" id="2762277"/>
    <lineage>
        <taxon>Bacteria</taxon>
        <taxon>Pseudomonadati</taxon>
        <taxon>Pseudomonadota</taxon>
        <taxon>Alphaproteobacteria</taxon>
        <taxon>Acetobacterales</taxon>
        <taxon>Acetobacteraceae</taxon>
        <taxon>Entomobacter</taxon>
    </lineage>
</organism>
<feature type="domain" description="Oligopeptidase F N-terminal" evidence="8">
    <location>
        <begin position="116"/>
        <end position="183"/>
    </location>
</feature>
<evidence type="ECO:0000256" key="2">
    <source>
        <dbReference type="ARBA" id="ARBA00022723"/>
    </source>
</evidence>
<protein>
    <submittedName>
        <fullName evidence="9">Oligoendopeptidase F, plasmid</fullName>
        <ecNumber evidence="9">3.4.24.-</ecNumber>
    </submittedName>
</protein>
<dbReference type="KEGG" id="ebla:JGUZn3_12570"/>
<evidence type="ECO:0000259" key="8">
    <source>
        <dbReference type="Pfam" id="PF08439"/>
    </source>
</evidence>
<sequence length="592" mass="67337">MPDGSAPSTPLPRWDLTDLYPAQDSPQVTHDLATLKDKADHFAHRFKGTLATLSGQALAGAIEDYQAIDELMGKLYSFAQLQFSTNATDPAIGQFMQTISEKITSISSALLFFTLELNQMDEAILEEKLQDPHLRHWSPFLRDLRVFRPHQLSDELERFAHEKSVTGASAWNRLFDETMTALRVEVGGKVLTLGEAFNLLSHKERTKREEAGKAIGKTLQDNIKLLSLITNTLAKDKHITDQWRHYPTPASSRNCSNMVEDEVVDALISSVASHYPRLSHRYYTLKAQWLGLKQLEHWDRNAPLPEDSDRLIPWEEAKTIVHSAYTRFDPRMGELAGEFLSKPWIDVPPMEGKNSGAFAHPTVPSVHPYILLNYHGKTRDVMTLAHELGHGLHQVLAAEQGYLMANTPLTLAETASVFGEMLTFQSLLEAEQKPERRKIMLASKVEDMLNTVVRQTAFYTFEMRVHTQRQERELLPEEIGQIWREIQKESLGPIFNFTPEYDVFWSYIPHFIHSPFYVYAYAFGDCLVNALYKTYQSGLEGFADKYIEMLKAGGTKRHKDLLAPFGLDTSNPAFWSRGLSVIDDLITQLEQL</sequence>
<dbReference type="GO" id="GO:0004222">
    <property type="term" value="F:metalloendopeptidase activity"/>
    <property type="evidence" value="ECO:0007669"/>
    <property type="project" value="InterPro"/>
</dbReference>
<evidence type="ECO:0000313" key="10">
    <source>
        <dbReference type="Proteomes" id="UP000516349"/>
    </source>
</evidence>
<dbReference type="EC" id="3.4.24.-" evidence="9"/>
<comment type="similarity">
    <text evidence="6">Belongs to the peptidase M3 family.</text>
</comment>
<keyword evidence="5 6" id="KW-0482">Metalloprotease</keyword>
<evidence type="ECO:0000256" key="3">
    <source>
        <dbReference type="ARBA" id="ARBA00022801"/>
    </source>
</evidence>
<feature type="domain" description="Peptidase M3A/M3B catalytic" evidence="7">
    <location>
        <begin position="199"/>
        <end position="579"/>
    </location>
</feature>
<proteinExistence type="inferred from homology"/>
<dbReference type="GO" id="GO:0046872">
    <property type="term" value="F:metal ion binding"/>
    <property type="evidence" value="ECO:0007669"/>
    <property type="project" value="UniProtKB-UniRule"/>
</dbReference>
<keyword evidence="2 6" id="KW-0479">Metal-binding</keyword>
<dbReference type="GO" id="GO:0006508">
    <property type="term" value="P:proteolysis"/>
    <property type="evidence" value="ECO:0007669"/>
    <property type="project" value="UniProtKB-KW"/>
</dbReference>
<dbReference type="Gene3D" id="1.20.140.70">
    <property type="entry name" value="Oligopeptidase f, N-terminal domain"/>
    <property type="match status" value="1"/>
</dbReference>
<evidence type="ECO:0000256" key="5">
    <source>
        <dbReference type="ARBA" id="ARBA00023049"/>
    </source>
</evidence>
<keyword evidence="4 6" id="KW-0862">Zinc</keyword>
<keyword evidence="3 6" id="KW-0378">Hydrolase</keyword>
<dbReference type="CDD" id="cd09610">
    <property type="entry name" value="M3B_PepF"/>
    <property type="match status" value="1"/>
</dbReference>
<reference evidence="9 10" key="1">
    <citation type="submission" date="2020-08" db="EMBL/GenBank/DDBJ databases">
        <title>Complete genome sequence of Entomobacter blattae G55GP.</title>
        <authorList>
            <person name="Poehlein A."/>
            <person name="Guzman J."/>
            <person name="Daniel R."/>
            <person name="Vilcinskas A."/>
        </authorList>
    </citation>
    <scope>NUCLEOTIDE SEQUENCE [LARGE SCALE GENOMIC DNA]</scope>
    <source>
        <strain evidence="9 10">G55GP</strain>
    </source>
</reference>
<evidence type="ECO:0000256" key="6">
    <source>
        <dbReference type="RuleBase" id="RU003435"/>
    </source>
</evidence>
<dbReference type="InterPro" id="IPR042088">
    <property type="entry name" value="OligoPept_F_C"/>
</dbReference>
<dbReference type="PANTHER" id="PTHR11804:SF5">
    <property type="entry name" value="OLIGOENDOPEPTIDASE F"/>
    <property type="match status" value="1"/>
</dbReference>
<dbReference type="PANTHER" id="PTHR11804">
    <property type="entry name" value="PROTEASE M3 THIMET OLIGOPEPTIDASE-RELATED"/>
    <property type="match status" value="1"/>
</dbReference>
<dbReference type="InterPro" id="IPR013647">
    <property type="entry name" value="OligopepF_N_dom"/>
</dbReference>
<evidence type="ECO:0000256" key="1">
    <source>
        <dbReference type="ARBA" id="ARBA00022670"/>
    </source>
</evidence>
<dbReference type="AlphaFoldDB" id="A0A7H1NRS3"/>
<dbReference type="Gene3D" id="1.10.1370.20">
    <property type="entry name" value="Oligoendopeptidase f, C-terminal domain"/>
    <property type="match status" value="1"/>
</dbReference>
<dbReference type="SUPFAM" id="SSF55486">
    <property type="entry name" value="Metalloproteases ('zincins'), catalytic domain"/>
    <property type="match status" value="1"/>
</dbReference>
<dbReference type="EMBL" id="CP060244">
    <property type="protein sequence ID" value="QNT78483.1"/>
    <property type="molecule type" value="Genomic_DNA"/>
</dbReference>
<dbReference type="InterPro" id="IPR045090">
    <property type="entry name" value="Pept_M3A_M3B"/>
</dbReference>
<keyword evidence="10" id="KW-1185">Reference proteome</keyword>
<dbReference type="InterPro" id="IPR001567">
    <property type="entry name" value="Pept_M3A_M3B_dom"/>
</dbReference>